<feature type="chain" id="PRO_5039333120" evidence="1">
    <location>
        <begin position="28"/>
        <end position="176"/>
    </location>
</feature>
<reference evidence="2 3" key="1">
    <citation type="submission" date="2016-10" db="EMBL/GenBank/DDBJ databases">
        <authorList>
            <person name="de Groot N.N."/>
        </authorList>
    </citation>
    <scope>NUCLEOTIDE SEQUENCE [LARGE SCALE GENOMIC DNA]</scope>
    <source>
        <strain evidence="2 3">CGMCC 4.6533</strain>
    </source>
</reference>
<name>A0A1G9RNS8_9ACTN</name>
<evidence type="ECO:0000313" key="2">
    <source>
        <dbReference type="EMBL" id="SDM24936.1"/>
    </source>
</evidence>
<feature type="signal peptide" evidence="1">
    <location>
        <begin position="1"/>
        <end position="27"/>
    </location>
</feature>
<accession>A0A1G9RNS8</accession>
<evidence type="ECO:0000256" key="1">
    <source>
        <dbReference type="SAM" id="SignalP"/>
    </source>
</evidence>
<sequence>MTIRRTATSVMAGCAATLALISTGVGTAEARVAKETATVSSAATSSVELASLTRYYNGSKHWSTTGTAPGGKYAVEGKVAILATQAEGSVPIYSCLAGHAPLDQFLSHHRSCEGDRNAFLRLEGYVYSSPVPGFTQPIYRCHWGKSQSHFFSVASDCESTGANPIKSEFRLGYVKR</sequence>
<proteinExistence type="predicted"/>
<dbReference type="RefSeq" id="WP_143044222.1">
    <property type="nucleotide sequence ID" value="NZ_FNDJ01000039.1"/>
</dbReference>
<dbReference type="AlphaFoldDB" id="A0A1G9RNS8"/>
<protein>
    <submittedName>
        <fullName evidence="2">Uncharacterized protein</fullName>
    </submittedName>
</protein>
<evidence type="ECO:0000313" key="3">
    <source>
        <dbReference type="Proteomes" id="UP000199202"/>
    </source>
</evidence>
<dbReference type="Proteomes" id="UP000199202">
    <property type="component" value="Unassembled WGS sequence"/>
</dbReference>
<gene>
    <name evidence="2" type="ORF">SAMN05421869_1398</name>
</gene>
<dbReference type="EMBL" id="FNDJ01000039">
    <property type="protein sequence ID" value="SDM24936.1"/>
    <property type="molecule type" value="Genomic_DNA"/>
</dbReference>
<keyword evidence="1" id="KW-0732">Signal</keyword>
<keyword evidence="3" id="KW-1185">Reference proteome</keyword>
<dbReference type="STRING" id="633440.SAMN05421869_1398"/>
<dbReference type="OrthoDB" id="3532099at2"/>
<organism evidence="2 3">
    <name type="scientific">Nonomuraea jiangxiensis</name>
    <dbReference type="NCBI Taxonomy" id="633440"/>
    <lineage>
        <taxon>Bacteria</taxon>
        <taxon>Bacillati</taxon>
        <taxon>Actinomycetota</taxon>
        <taxon>Actinomycetes</taxon>
        <taxon>Streptosporangiales</taxon>
        <taxon>Streptosporangiaceae</taxon>
        <taxon>Nonomuraea</taxon>
    </lineage>
</organism>